<name>A0A1L9VDT4_ASPGL</name>
<organism evidence="1 2">
    <name type="scientific">Aspergillus glaucus CBS 516.65</name>
    <dbReference type="NCBI Taxonomy" id="1160497"/>
    <lineage>
        <taxon>Eukaryota</taxon>
        <taxon>Fungi</taxon>
        <taxon>Dikarya</taxon>
        <taxon>Ascomycota</taxon>
        <taxon>Pezizomycotina</taxon>
        <taxon>Eurotiomycetes</taxon>
        <taxon>Eurotiomycetidae</taxon>
        <taxon>Eurotiales</taxon>
        <taxon>Aspergillaceae</taxon>
        <taxon>Aspergillus</taxon>
        <taxon>Aspergillus subgen. Aspergillus</taxon>
    </lineage>
</organism>
<dbReference type="InterPro" id="IPR002110">
    <property type="entry name" value="Ankyrin_rpt"/>
</dbReference>
<dbReference type="Gene3D" id="1.25.40.20">
    <property type="entry name" value="Ankyrin repeat-containing domain"/>
    <property type="match status" value="1"/>
</dbReference>
<gene>
    <name evidence="1" type="ORF">ASPGLDRAFT_1496312</name>
</gene>
<dbReference type="Proteomes" id="UP000184300">
    <property type="component" value="Unassembled WGS sequence"/>
</dbReference>
<dbReference type="VEuPathDB" id="FungiDB:ASPGLDRAFT_1496312"/>
<accession>A0A1L9VDT4</accession>
<dbReference type="RefSeq" id="XP_022398753.1">
    <property type="nucleotide sequence ID" value="XM_022542058.1"/>
</dbReference>
<dbReference type="Pfam" id="PF12796">
    <property type="entry name" value="Ank_2"/>
    <property type="match status" value="1"/>
</dbReference>
<dbReference type="GeneID" id="34458319"/>
<dbReference type="EMBL" id="KV878903">
    <property type="protein sequence ID" value="OJJ82055.1"/>
    <property type="molecule type" value="Genomic_DNA"/>
</dbReference>
<evidence type="ECO:0000313" key="2">
    <source>
        <dbReference type="Proteomes" id="UP000184300"/>
    </source>
</evidence>
<sequence length="279" mass="31531">MELQDPISLRRPIKSRYPTFREYCRQAGPNPGLAKGNRALQRQNKQILALHRDRKIAVGGSALLSGRVQGWGFLLKGGNHISMAFSIFDGFALVFCLTTGTNTCLLDITERYDHHKCELNFFSQTSKHLYLLFNHELYKRNPTKRPNNFALEWAAQHSYEKTAQKALKAGASPFLKTCTNRTPIQVATIEGHDAIVRLFLEGVDFSNEYCWDYIHGPLVSAANNGHGSIVQLLVTYGAPVYKYDPEQARYPVPLGLAVEYRGDLDSIKHPTKSHNHEQM</sequence>
<dbReference type="STRING" id="1160497.A0A1L9VDT4"/>
<protein>
    <submittedName>
        <fullName evidence="1">Uncharacterized protein</fullName>
    </submittedName>
</protein>
<keyword evidence="2" id="KW-1185">Reference proteome</keyword>
<dbReference type="AlphaFoldDB" id="A0A1L9VDT4"/>
<dbReference type="SUPFAM" id="SSF48403">
    <property type="entry name" value="Ankyrin repeat"/>
    <property type="match status" value="1"/>
</dbReference>
<evidence type="ECO:0000313" key="1">
    <source>
        <dbReference type="EMBL" id="OJJ82055.1"/>
    </source>
</evidence>
<dbReference type="OrthoDB" id="20872at2759"/>
<dbReference type="InterPro" id="IPR036770">
    <property type="entry name" value="Ankyrin_rpt-contain_sf"/>
</dbReference>
<reference evidence="2" key="1">
    <citation type="journal article" date="2017" name="Genome Biol.">
        <title>Comparative genomics reveals high biological diversity and specific adaptations in the industrially and medically important fungal genus Aspergillus.</title>
        <authorList>
            <person name="de Vries R.P."/>
            <person name="Riley R."/>
            <person name="Wiebenga A."/>
            <person name="Aguilar-Osorio G."/>
            <person name="Amillis S."/>
            <person name="Uchima C.A."/>
            <person name="Anderluh G."/>
            <person name="Asadollahi M."/>
            <person name="Askin M."/>
            <person name="Barry K."/>
            <person name="Battaglia E."/>
            <person name="Bayram O."/>
            <person name="Benocci T."/>
            <person name="Braus-Stromeyer S.A."/>
            <person name="Caldana C."/>
            <person name="Canovas D."/>
            <person name="Cerqueira G.C."/>
            <person name="Chen F."/>
            <person name="Chen W."/>
            <person name="Choi C."/>
            <person name="Clum A."/>
            <person name="Dos Santos R.A."/>
            <person name="Damasio A.R."/>
            <person name="Diallinas G."/>
            <person name="Emri T."/>
            <person name="Fekete E."/>
            <person name="Flipphi M."/>
            <person name="Freyberg S."/>
            <person name="Gallo A."/>
            <person name="Gournas C."/>
            <person name="Habgood R."/>
            <person name="Hainaut M."/>
            <person name="Harispe M.L."/>
            <person name="Henrissat B."/>
            <person name="Hilden K.S."/>
            <person name="Hope R."/>
            <person name="Hossain A."/>
            <person name="Karabika E."/>
            <person name="Karaffa L."/>
            <person name="Karanyi Z."/>
            <person name="Krasevec N."/>
            <person name="Kuo A."/>
            <person name="Kusch H."/>
            <person name="LaButti K."/>
            <person name="Lagendijk E.L."/>
            <person name="Lapidus A."/>
            <person name="Levasseur A."/>
            <person name="Lindquist E."/>
            <person name="Lipzen A."/>
            <person name="Logrieco A.F."/>
            <person name="MacCabe A."/>
            <person name="Maekelae M.R."/>
            <person name="Malavazi I."/>
            <person name="Melin P."/>
            <person name="Meyer V."/>
            <person name="Mielnichuk N."/>
            <person name="Miskei M."/>
            <person name="Molnar A.P."/>
            <person name="Mule G."/>
            <person name="Ngan C.Y."/>
            <person name="Orejas M."/>
            <person name="Orosz E."/>
            <person name="Ouedraogo J.P."/>
            <person name="Overkamp K.M."/>
            <person name="Park H.-S."/>
            <person name="Perrone G."/>
            <person name="Piumi F."/>
            <person name="Punt P.J."/>
            <person name="Ram A.F."/>
            <person name="Ramon A."/>
            <person name="Rauscher S."/>
            <person name="Record E."/>
            <person name="Riano-Pachon D.M."/>
            <person name="Robert V."/>
            <person name="Roehrig J."/>
            <person name="Ruller R."/>
            <person name="Salamov A."/>
            <person name="Salih N.S."/>
            <person name="Samson R.A."/>
            <person name="Sandor E."/>
            <person name="Sanguinetti M."/>
            <person name="Schuetze T."/>
            <person name="Sepcic K."/>
            <person name="Shelest E."/>
            <person name="Sherlock G."/>
            <person name="Sophianopoulou V."/>
            <person name="Squina F.M."/>
            <person name="Sun H."/>
            <person name="Susca A."/>
            <person name="Todd R.B."/>
            <person name="Tsang A."/>
            <person name="Unkles S.E."/>
            <person name="van de Wiele N."/>
            <person name="van Rossen-Uffink D."/>
            <person name="Oliveira J.V."/>
            <person name="Vesth T.C."/>
            <person name="Visser J."/>
            <person name="Yu J.-H."/>
            <person name="Zhou M."/>
            <person name="Andersen M.R."/>
            <person name="Archer D.B."/>
            <person name="Baker S.E."/>
            <person name="Benoit I."/>
            <person name="Brakhage A.A."/>
            <person name="Braus G.H."/>
            <person name="Fischer R."/>
            <person name="Frisvad J.C."/>
            <person name="Goldman G.H."/>
            <person name="Houbraken J."/>
            <person name="Oakley B."/>
            <person name="Pocsi I."/>
            <person name="Scazzocchio C."/>
            <person name="Seiboth B."/>
            <person name="vanKuyk P.A."/>
            <person name="Wortman J."/>
            <person name="Dyer P.S."/>
            <person name="Grigoriev I.V."/>
        </authorList>
    </citation>
    <scope>NUCLEOTIDE SEQUENCE [LARGE SCALE GENOMIC DNA]</scope>
    <source>
        <strain evidence="2">CBS 516.65</strain>
    </source>
</reference>
<proteinExistence type="predicted"/>